<dbReference type="AlphaFoldDB" id="A0A2S9K2Q7"/>
<dbReference type="Proteomes" id="UP000238589">
    <property type="component" value="Unassembled WGS sequence"/>
</dbReference>
<dbReference type="InterPro" id="IPR036196">
    <property type="entry name" value="Ptyr_pPase_sf"/>
</dbReference>
<evidence type="ECO:0000256" key="1">
    <source>
        <dbReference type="ARBA" id="ARBA00022849"/>
    </source>
</evidence>
<sequence length="164" mass="18245">MTPRTFNVLFLCTGNSARSIMAESILRLQGMGRFQAYSAGSQPAGQVHPYAIELLQRNHFPLENLRSKNWDEFAAADAPKMDFVLTVCDNAKAELCPVWPGQPISAHWGVPDPVAVEGDEITRRKAFSDAFLVLNRRISLLANLSFDKLSRLSLQTELDRIGQA</sequence>
<dbReference type="GO" id="GO:0046685">
    <property type="term" value="P:response to arsenic-containing substance"/>
    <property type="evidence" value="ECO:0007669"/>
    <property type="project" value="UniProtKB-KW"/>
</dbReference>
<dbReference type="EMBL" id="PVLQ01000053">
    <property type="protein sequence ID" value="PRD64677.1"/>
    <property type="molecule type" value="Genomic_DNA"/>
</dbReference>
<dbReference type="RefSeq" id="WP_105749031.1">
    <property type="nucleotide sequence ID" value="NZ_PVLQ01000053.1"/>
</dbReference>
<proteinExistence type="predicted"/>
<dbReference type="Pfam" id="PF01451">
    <property type="entry name" value="LMWPc"/>
    <property type="match status" value="1"/>
</dbReference>
<dbReference type="Gene3D" id="3.40.50.2300">
    <property type="match status" value="1"/>
</dbReference>
<feature type="domain" description="Phosphotyrosine protein phosphatase I" evidence="2">
    <location>
        <begin position="6"/>
        <end position="144"/>
    </location>
</feature>
<dbReference type="OrthoDB" id="9793058at2"/>
<keyword evidence="1" id="KW-0059">Arsenical resistance</keyword>
<dbReference type="PANTHER" id="PTHR43428">
    <property type="entry name" value="ARSENATE REDUCTASE"/>
    <property type="match status" value="1"/>
</dbReference>
<comment type="caution">
    <text evidence="3">The sequence shown here is derived from an EMBL/GenBank/DDBJ whole genome shotgun (WGS) entry which is preliminary data.</text>
</comment>
<dbReference type="PANTHER" id="PTHR43428:SF1">
    <property type="entry name" value="ARSENATE REDUCTASE"/>
    <property type="match status" value="1"/>
</dbReference>
<organism evidence="3 4">
    <name type="scientific">Malikia granosa</name>
    <dbReference type="NCBI Taxonomy" id="263067"/>
    <lineage>
        <taxon>Bacteria</taxon>
        <taxon>Pseudomonadati</taxon>
        <taxon>Pseudomonadota</taxon>
        <taxon>Betaproteobacteria</taxon>
        <taxon>Burkholderiales</taxon>
        <taxon>Comamonadaceae</taxon>
        <taxon>Malikia</taxon>
    </lineage>
</organism>
<evidence type="ECO:0000313" key="4">
    <source>
        <dbReference type="Proteomes" id="UP000238589"/>
    </source>
</evidence>
<dbReference type="InterPro" id="IPR023485">
    <property type="entry name" value="Ptyr_pPase"/>
</dbReference>
<dbReference type="SMART" id="SM00226">
    <property type="entry name" value="LMWPc"/>
    <property type="match status" value="1"/>
</dbReference>
<dbReference type="SUPFAM" id="SSF52788">
    <property type="entry name" value="Phosphotyrosine protein phosphatases I"/>
    <property type="match status" value="1"/>
</dbReference>
<evidence type="ECO:0000313" key="3">
    <source>
        <dbReference type="EMBL" id="PRD64677.1"/>
    </source>
</evidence>
<gene>
    <name evidence="3" type="ORF">C6P64_13195</name>
</gene>
<keyword evidence="4" id="KW-1185">Reference proteome</keyword>
<protein>
    <submittedName>
        <fullName evidence="3">Protein-tyrosine-phosphatase</fullName>
    </submittedName>
</protein>
<dbReference type="CDD" id="cd16345">
    <property type="entry name" value="LMWP_ArsC"/>
    <property type="match status" value="1"/>
</dbReference>
<reference evidence="3 4" key="1">
    <citation type="submission" date="2018-03" db="EMBL/GenBank/DDBJ databases">
        <title>Comparative genomics illustrates the genes involved in a hyperalkaliphilic mechanisms of Serpentinomonas isolated from highly-alkaline calcium-rich serpentinized springs.</title>
        <authorList>
            <person name="Suzuki S."/>
            <person name="Ishii S."/>
            <person name="Walworth N."/>
            <person name="Bird L."/>
            <person name="Kuenen J.G."/>
            <person name="Nealson K.H."/>
        </authorList>
    </citation>
    <scope>NUCLEOTIDE SEQUENCE [LARGE SCALE GENOMIC DNA]</scope>
    <source>
        <strain evidence="3 4">P1</strain>
    </source>
</reference>
<name>A0A2S9K2Q7_9BURK</name>
<evidence type="ECO:0000259" key="2">
    <source>
        <dbReference type="SMART" id="SM00226"/>
    </source>
</evidence>
<accession>A0A2S9K2Q7</accession>